<dbReference type="AlphaFoldDB" id="A0A916YBB3"/>
<comment type="caution">
    <text evidence="2">The sequence shown here is derived from an EMBL/GenBank/DDBJ whole genome shotgun (WGS) entry which is preliminary data.</text>
</comment>
<sequence length="69" mass="7651">MFDEHARVLRYYCWFSAGLIALGFIIEGLKTPAGIDPAVAVLLLVISGLCEAMALAEWRSDLAPERRRS</sequence>
<dbReference type="Proteomes" id="UP000598997">
    <property type="component" value="Unassembled WGS sequence"/>
</dbReference>
<protein>
    <submittedName>
        <fullName evidence="2">Uncharacterized protein</fullName>
    </submittedName>
</protein>
<evidence type="ECO:0000313" key="2">
    <source>
        <dbReference type="EMBL" id="GGD38078.1"/>
    </source>
</evidence>
<evidence type="ECO:0000256" key="1">
    <source>
        <dbReference type="SAM" id="Phobius"/>
    </source>
</evidence>
<keyword evidence="1" id="KW-1133">Transmembrane helix</keyword>
<feature type="transmembrane region" description="Helical" evidence="1">
    <location>
        <begin position="38"/>
        <end position="58"/>
    </location>
</feature>
<feature type="transmembrane region" description="Helical" evidence="1">
    <location>
        <begin position="9"/>
        <end position="26"/>
    </location>
</feature>
<dbReference type="EMBL" id="BMIO01000003">
    <property type="protein sequence ID" value="GGD38078.1"/>
    <property type="molecule type" value="Genomic_DNA"/>
</dbReference>
<reference evidence="2 3" key="1">
    <citation type="journal article" date="2014" name="Int. J. Syst. Evol. Microbiol.">
        <title>Complete genome sequence of Corynebacterium casei LMG S-19264T (=DSM 44701T), isolated from a smear-ripened cheese.</title>
        <authorList>
            <consortium name="US DOE Joint Genome Institute (JGI-PGF)"/>
            <person name="Walter F."/>
            <person name="Albersmeier A."/>
            <person name="Kalinowski J."/>
            <person name="Ruckert C."/>
        </authorList>
    </citation>
    <scope>NUCLEOTIDE SEQUENCE [LARGE SCALE GENOMIC DNA]</scope>
    <source>
        <strain evidence="2 3">CGMCC 1.15358</strain>
    </source>
</reference>
<gene>
    <name evidence="2" type="ORF">GCM10010989_10240</name>
</gene>
<name>A0A916YBB3_9SPHN</name>
<keyword evidence="1" id="KW-0812">Transmembrane</keyword>
<dbReference type="OrthoDB" id="9880523at2"/>
<keyword evidence="3" id="KW-1185">Reference proteome</keyword>
<accession>A0A916YBB3</accession>
<dbReference type="RefSeq" id="WP_066762963.1">
    <property type="nucleotide sequence ID" value="NZ_BMIO01000003.1"/>
</dbReference>
<keyword evidence="1" id="KW-0472">Membrane</keyword>
<evidence type="ECO:0000313" key="3">
    <source>
        <dbReference type="Proteomes" id="UP000598997"/>
    </source>
</evidence>
<organism evidence="2 3">
    <name type="scientific">Croceicoccus pelagius</name>
    <dbReference type="NCBI Taxonomy" id="1703341"/>
    <lineage>
        <taxon>Bacteria</taxon>
        <taxon>Pseudomonadati</taxon>
        <taxon>Pseudomonadota</taxon>
        <taxon>Alphaproteobacteria</taxon>
        <taxon>Sphingomonadales</taxon>
        <taxon>Erythrobacteraceae</taxon>
        <taxon>Croceicoccus</taxon>
    </lineage>
</organism>
<proteinExistence type="predicted"/>